<gene>
    <name evidence="2" type="ORF">DL762_002428</name>
</gene>
<accession>A0ABY0HHX8</accession>
<keyword evidence="3" id="KW-1185">Reference proteome</keyword>
<feature type="compositionally biased region" description="Low complexity" evidence="1">
    <location>
        <begin position="168"/>
        <end position="179"/>
    </location>
</feature>
<sequence>MVGQGPDDEPYDCEWRLRVEGWVCFQPHERNLERYAELAHNTLRGRSLFATSRGYIGIGPDDVALDDMVVVVLYGARTLFILRKSHKPWPLEIGWRLLRSRDHERRGVRYGSRSGPSIRFHPMHLNLKMGRTTHARASDRTGNPKFGSNPAPKSHANASARLPRNGAPPSSHSKVPSSSARRLAVELAA</sequence>
<protein>
    <submittedName>
        <fullName evidence="2">Uncharacterized protein</fullName>
    </submittedName>
</protein>
<comment type="caution">
    <text evidence="2">The sequence shown here is derived from an EMBL/GenBank/DDBJ whole genome shotgun (WGS) entry which is preliminary data.</text>
</comment>
<dbReference type="EMBL" id="QJNS01000046">
    <property type="protein sequence ID" value="RYO90997.1"/>
    <property type="molecule type" value="Genomic_DNA"/>
</dbReference>
<dbReference type="Proteomes" id="UP000294003">
    <property type="component" value="Unassembled WGS sequence"/>
</dbReference>
<feature type="region of interest" description="Disordered" evidence="1">
    <location>
        <begin position="133"/>
        <end position="189"/>
    </location>
</feature>
<proteinExistence type="predicted"/>
<evidence type="ECO:0000313" key="3">
    <source>
        <dbReference type="Proteomes" id="UP000294003"/>
    </source>
</evidence>
<evidence type="ECO:0000313" key="2">
    <source>
        <dbReference type="EMBL" id="RYO90997.1"/>
    </source>
</evidence>
<reference evidence="2 3" key="1">
    <citation type="submission" date="2018-06" db="EMBL/GenBank/DDBJ databases">
        <title>Complete Genomes of Monosporascus.</title>
        <authorList>
            <person name="Robinson A.J."/>
            <person name="Natvig D.O."/>
        </authorList>
    </citation>
    <scope>NUCLEOTIDE SEQUENCE [LARGE SCALE GENOMIC DNA]</scope>
    <source>
        <strain evidence="2 3">CBS 609.92</strain>
    </source>
</reference>
<evidence type="ECO:0000256" key="1">
    <source>
        <dbReference type="SAM" id="MobiDB-lite"/>
    </source>
</evidence>
<organism evidence="2 3">
    <name type="scientific">Monosporascus cannonballus</name>
    <dbReference type="NCBI Taxonomy" id="155416"/>
    <lineage>
        <taxon>Eukaryota</taxon>
        <taxon>Fungi</taxon>
        <taxon>Dikarya</taxon>
        <taxon>Ascomycota</taxon>
        <taxon>Pezizomycotina</taxon>
        <taxon>Sordariomycetes</taxon>
        <taxon>Xylariomycetidae</taxon>
        <taxon>Xylariales</taxon>
        <taxon>Xylariales incertae sedis</taxon>
        <taxon>Monosporascus</taxon>
    </lineage>
</organism>
<name>A0ABY0HHX8_9PEZI</name>